<comment type="caution">
    <text evidence="1">The sequence shown here is derived from an EMBL/GenBank/DDBJ whole genome shotgun (WGS) entry which is preliminary data.</text>
</comment>
<dbReference type="EMBL" id="JANJQO010003162">
    <property type="protein sequence ID" value="KAJ2964176.1"/>
    <property type="molecule type" value="Genomic_DNA"/>
</dbReference>
<name>A0ACC1MEC3_9HYPO</name>
<protein>
    <submittedName>
        <fullName evidence="1">Uncharacterized protein</fullName>
    </submittedName>
</protein>
<organism evidence="1 2">
    <name type="scientific">Zarea fungicola</name>
    <dbReference type="NCBI Taxonomy" id="93591"/>
    <lineage>
        <taxon>Eukaryota</taxon>
        <taxon>Fungi</taxon>
        <taxon>Dikarya</taxon>
        <taxon>Ascomycota</taxon>
        <taxon>Pezizomycotina</taxon>
        <taxon>Sordariomycetes</taxon>
        <taxon>Hypocreomycetidae</taxon>
        <taxon>Hypocreales</taxon>
        <taxon>Cordycipitaceae</taxon>
        <taxon>Zarea</taxon>
    </lineage>
</organism>
<reference evidence="1" key="1">
    <citation type="submission" date="2022-08" db="EMBL/GenBank/DDBJ databases">
        <title>Genome Sequence of Lecanicillium fungicola.</title>
        <authorList>
            <person name="Buettner E."/>
        </authorList>
    </citation>
    <scope>NUCLEOTIDE SEQUENCE</scope>
    <source>
        <strain evidence="1">Babe33</strain>
    </source>
</reference>
<gene>
    <name evidence="1" type="ORF">NQ176_g10810</name>
</gene>
<evidence type="ECO:0000313" key="1">
    <source>
        <dbReference type="EMBL" id="KAJ2964176.1"/>
    </source>
</evidence>
<evidence type="ECO:0000313" key="2">
    <source>
        <dbReference type="Proteomes" id="UP001143910"/>
    </source>
</evidence>
<proteinExistence type="predicted"/>
<accession>A0ACC1MEC3</accession>
<keyword evidence="2" id="KW-1185">Reference proteome</keyword>
<dbReference type="Proteomes" id="UP001143910">
    <property type="component" value="Unassembled WGS sequence"/>
</dbReference>
<sequence length="91" mass="9815">MAAPPLQQQPPSSMDPEEENPPASEEAGTHESFPPLPLTPIHENSMADEFEAVIRPYEVPGADRYPRGRYFRPGMRGKGGGGGQGGGRRTL</sequence>